<proteinExistence type="predicted"/>
<feature type="region of interest" description="Disordered" evidence="1">
    <location>
        <begin position="613"/>
        <end position="666"/>
    </location>
</feature>
<protein>
    <recommendedName>
        <fullName evidence="2">C2H2-type domain-containing protein</fullName>
    </recommendedName>
</protein>
<keyword evidence="4" id="KW-1185">Reference proteome</keyword>
<evidence type="ECO:0000259" key="2">
    <source>
        <dbReference type="PROSITE" id="PS00028"/>
    </source>
</evidence>
<sequence>MSDDEEGLLRIDENADEDIPTATGYQPASSSSFSKFFSSVASPANTISMTDDTKEEGEIEEENVYTTPNTYRHKTPEARTSGYSSNPSNSQEELSRGQKNSTVGLSEKFRNGESTNSPEDFDTKQSSGRKRKENRTEKGSKNFLEPPSSGRSKRASHQLATMAITACLTDSEENPCKLPVEAIYLPKKAKKDASTNVKLTRGVDTSDISETTSLLEAPPGTTILVELQVVCKAGPNSVFVTLKNEQLTGVLSDGQPPMMAALNRKRTLAPNSVDDSKERSLSAASTSSTPAKGFRAGSQVPTSTKRGAQRNTSLSESRRKLSYATKEEEDDVDVTACDSTSYVKGDLDLMEVDPQTMHLCHYDGCQHRYPSSSELEYHITKNHAKKKLVYESICCQTEESLFDRIDKATDISGLTPVETKEVVKQQATEDFSDLSDSDDNPPNLLKQEQPMKIKPNVVFTKENELKRSSSASSSKTLPPGSSVIGISTGMPSTSGSVPPTLVAAIQPRIGSPLDPPPTIAYSEHRPGPSNPQIGSRVPTSVQSQHVLIGGSPRGAIQSGASPGMFIPTYPYIPQFMPTMPGSSSGMMNVGQGGGVARTPSRDHKIHELKAKEGVMNDKNGGAQRGMSSPAAAPPSTSLAPQNPQQVTQRPQFMGPPLMQQTSANPSNPIMQQLHMQQLHQQMQQQQLAAVNRGFQLGNQPDLIAALQAIQQQQQYGMFPK</sequence>
<reference evidence="3" key="1">
    <citation type="submission" date="2020-10" db="EMBL/GenBank/DDBJ databases">
        <authorList>
            <person name="Kikuchi T."/>
        </authorList>
    </citation>
    <scope>NUCLEOTIDE SEQUENCE</scope>
    <source>
        <strain evidence="3">NKZ352</strain>
    </source>
</reference>
<dbReference type="OrthoDB" id="5877875at2759"/>
<accession>A0A8S1HCJ5</accession>
<dbReference type="EMBL" id="CAJGYM010000018">
    <property type="protein sequence ID" value="CAD6190990.1"/>
    <property type="molecule type" value="Genomic_DNA"/>
</dbReference>
<feature type="compositionally biased region" description="Polar residues" evidence="1">
    <location>
        <begin position="299"/>
        <end position="315"/>
    </location>
</feature>
<evidence type="ECO:0000313" key="4">
    <source>
        <dbReference type="Proteomes" id="UP000835052"/>
    </source>
</evidence>
<gene>
    <name evidence="3" type="ORF">CAUJ_LOCUS6909</name>
</gene>
<evidence type="ECO:0000313" key="3">
    <source>
        <dbReference type="EMBL" id="CAD6190990.1"/>
    </source>
</evidence>
<name>A0A8S1HCJ5_9PELO</name>
<feature type="region of interest" description="Disordered" evidence="1">
    <location>
        <begin position="267"/>
        <end position="328"/>
    </location>
</feature>
<feature type="compositionally biased region" description="Acidic residues" evidence="1">
    <location>
        <begin position="53"/>
        <end position="63"/>
    </location>
</feature>
<feature type="region of interest" description="Disordered" evidence="1">
    <location>
        <begin position="420"/>
        <end position="457"/>
    </location>
</feature>
<feature type="compositionally biased region" description="Polar residues" evidence="1">
    <location>
        <begin position="81"/>
        <end position="104"/>
    </location>
</feature>
<evidence type="ECO:0000256" key="1">
    <source>
        <dbReference type="SAM" id="MobiDB-lite"/>
    </source>
</evidence>
<dbReference type="PROSITE" id="PS00028">
    <property type="entry name" value="ZINC_FINGER_C2H2_1"/>
    <property type="match status" value="1"/>
</dbReference>
<feature type="compositionally biased region" description="Polar residues" evidence="1">
    <location>
        <begin position="641"/>
        <end position="650"/>
    </location>
</feature>
<organism evidence="3 4">
    <name type="scientific">Caenorhabditis auriculariae</name>
    <dbReference type="NCBI Taxonomy" id="2777116"/>
    <lineage>
        <taxon>Eukaryota</taxon>
        <taxon>Metazoa</taxon>
        <taxon>Ecdysozoa</taxon>
        <taxon>Nematoda</taxon>
        <taxon>Chromadorea</taxon>
        <taxon>Rhabditida</taxon>
        <taxon>Rhabditina</taxon>
        <taxon>Rhabditomorpha</taxon>
        <taxon>Rhabditoidea</taxon>
        <taxon>Rhabditidae</taxon>
        <taxon>Peloderinae</taxon>
        <taxon>Caenorhabditis</taxon>
    </lineage>
</organism>
<feature type="domain" description="C2H2-type" evidence="2">
    <location>
        <begin position="360"/>
        <end position="383"/>
    </location>
</feature>
<feature type="compositionally biased region" description="Acidic residues" evidence="1">
    <location>
        <begin position="430"/>
        <end position="439"/>
    </location>
</feature>
<feature type="compositionally biased region" description="Low complexity" evidence="1">
    <location>
        <begin position="627"/>
        <end position="640"/>
    </location>
</feature>
<feature type="compositionally biased region" description="Low complexity" evidence="1">
    <location>
        <begin position="28"/>
        <end position="44"/>
    </location>
</feature>
<dbReference type="AlphaFoldDB" id="A0A8S1HCJ5"/>
<feature type="region of interest" description="Disordered" evidence="1">
    <location>
        <begin position="1"/>
        <end position="156"/>
    </location>
</feature>
<comment type="caution">
    <text evidence="3">The sequence shown here is derived from an EMBL/GenBank/DDBJ whole genome shotgun (WGS) entry which is preliminary data.</text>
</comment>
<dbReference type="Proteomes" id="UP000835052">
    <property type="component" value="Unassembled WGS sequence"/>
</dbReference>
<dbReference type="InterPro" id="IPR013087">
    <property type="entry name" value="Znf_C2H2_type"/>
</dbReference>